<evidence type="ECO:0000256" key="3">
    <source>
        <dbReference type="ARBA" id="ARBA00022821"/>
    </source>
</evidence>
<evidence type="ECO:0000256" key="1">
    <source>
        <dbReference type="ARBA" id="ARBA00022737"/>
    </source>
</evidence>
<reference evidence="9" key="1">
    <citation type="journal article" date="2018" name="Gigascience">
        <title>Genome assembly of the Pink Ipe (Handroanthus impetiginosus, Bignoniaceae), a highly valued, ecologically keystone Neotropical timber forest tree.</title>
        <authorList>
            <person name="Silva-Junior O.B."/>
            <person name="Grattapaglia D."/>
            <person name="Novaes E."/>
            <person name="Collevatti R.G."/>
        </authorList>
    </citation>
    <scope>NUCLEOTIDE SEQUENCE [LARGE SCALE GENOMIC DNA]</scope>
    <source>
        <strain evidence="9">cv. UFG-1</strain>
    </source>
</reference>
<evidence type="ECO:0008006" key="10">
    <source>
        <dbReference type="Google" id="ProtNLM"/>
    </source>
</evidence>
<evidence type="ECO:0000256" key="5">
    <source>
        <dbReference type="SAM" id="Coils"/>
    </source>
</evidence>
<proteinExistence type="predicted"/>
<dbReference type="Proteomes" id="UP000231279">
    <property type="component" value="Unassembled WGS sequence"/>
</dbReference>
<keyword evidence="3" id="KW-0611">Plant defense</keyword>
<feature type="domain" description="Disease resistance protein winged helix" evidence="6">
    <location>
        <begin position="190"/>
        <end position="254"/>
    </location>
</feature>
<dbReference type="Gene3D" id="3.80.10.10">
    <property type="entry name" value="Ribonuclease Inhibitor"/>
    <property type="match status" value="1"/>
</dbReference>
<dbReference type="Pfam" id="PF23598">
    <property type="entry name" value="LRR_14"/>
    <property type="match status" value="1"/>
</dbReference>
<gene>
    <name evidence="8" type="ORF">CDL12_03637</name>
</gene>
<dbReference type="PANTHER" id="PTHR23155">
    <property type="entry name" value="DISEASE RESISTANCE PROTEIN RP"/>
    <property type="match status" value="1"/>
</dbReference>
<evidence type="ECO:0000259" key="6">
    <source>
        <dbReference type="Pfam" id="PF23559"/>
    </source>
</evidence>
<dbReference type="InterPro" id="IPR058922">
    <property type="entry name" value="WHD_DRP"/>
</dbReference>
<dbReference type="SUPFAM" id="SSF52058">
    <property type="entry name" value="L domain-like"/>
    <property type="match status" value="1"/>
</dbReference>
<dbReference type="InterPro" id="IPR032675">
    <property type="entry name" value="LRR_dom_sf"/>
</dbReference>
<dbReference type="PANTHER" id="PTHR23155:SF1076">
    <property type="entry name" value="LEUCINE-RICH REPEAT (LRR) FAMILY PROTEIN-RELATED"/>
    <property type="match status" value="1"/>
</dbReference>
<organism evidence="8 9">
    <name type="scientific">Handroanthus impetiginosus</name>
    <dbReference type="NCBI Taxonomy" id="429701"/>
    <lineage>
        <taxon>Eukaryota</taxon>
        <taxon>Viridiplantae</taxon>
        <taxon>Streptophyta</taxon>
        <taxon>Embryophyta</taxon>
        <taxon>Tracheophyta</taxon>
        <taxon>Spermatophyta</taxon>
        <taxon>Magnoliopsida</taxon>
        <taxon>eudicotyledons</taxon>
        <taxon>Gunneridae</taxon>
        <taxon>Pentapetalae</taxon>
        <taxon>asterids</taxon>
        <taxon>lamiids</taxon>
        <taxon>Lamiales</taxon>
        <taxon>Bignoniaceae</taxon>
        <taxon>Crescentiina</taxon>
        <taxon>Tabebuia alliance</taxon>
        <taxon>Handroanthus</taxon>
    </lineage>
</organism>
<comment type="caution">
    <text evidence="8">The sequence shown here is derived from an EMBL/GenBank/DDBJ whole genome shotgun (WGS) entry which is preliminary data.</text>
</comment>
<evidence type="ECO:0000256" key="2">
    <source>
        <dbReference type="ARBA" id="ARBA00022741"/>
    </source>
</evidence>
<keyword evidence="2" id="KW-0547">Nucleotide-binding</keyword>
<dbReference type="InterPro" id="IPR036388">
    <property type="entry name" value="WH-like_DNA-bd_sf"/>
</dbReference>
<evidence type="ECO:0000313" key="8">
    <source>
        <dbReference type="EMBL" id="PIN23646.1"/>
    </source>
</evidence>
<evidence type="ECO:0000313" key="9">
    <source>
        <dbReference type="Proteomes" id="UP000231279"/>
    </source>
</evidence>
<protein>
    <recommendedName>
        <fullName evidence="10">Disease resistance RPP13-like protein 4</fullName>
    </recommendedName>
</protein>
<dbReference type="Gene3D" id="1.10.10.10">
    <property type="entry name" value="Winged helix-like DNA-binding domain superfamily/Winged helix DNA-binding domain"/>
    <property type="match status" value="1"/>
</dbReference>
<evidence type="ECO:0000256" key="4">
    <source>
        <dbReference type="ARBA" id="ARBA00022840"/>
    </source>
</evidence>
<dbReference type="InterPro" id="IPR055414">
    <property type="entry name" value="LRR_R13L4/SHOC2-like"/>
</dbReference>
<dbReference type="OrthoDB" id="1522111at2759"/>
<feature type="coiled-coil region" evidence="5">
    <location>
        <begin position="101"/>
        <end position="128"/>
    </location>
</feature>
<keyword evidence="5" id="KW-0175">Coiled coil</keyword>
<dbReference type="EMBL" id="NKXS01000538">
    <property type="protein sequence ID" value="PIN23646.1"/>
    <property type="molecule type" value="Genomic_DNA"/>
</dbReference>
<dbReference type="GO" id="GO:0098542">
    <property type="term" value="P:defense response to other organism"/>
    <property type="evidence" value="ECO:0007669"/>
    <property type="project" value="TreeGrafter"/>
</dbReference>
<accession>A0A2G9I1M6</accession>
<keyword evidence="1" id="KW-0677">Repeat</keyword>
<dbReference type="Pfam" id="PF23559">
    <property type="entry name" value="WHD_DRP"/>
    <property type="match status" value="1"/>
</dbReference>
<dbReference type="STRING" id="429701.A0A2G9I1M6"/>
<sequence>MAIRIKPDQAVPVLLDRLRKAKEYNGQRTRTDDADDADYLNSLNSKFEEIEAELIRMNKLFSRIKGWEKDVIEKFCELEQKLDDDVFKDPEMKTKVKDPEMKTKVQQLDDITSDVEELKKLIAKVHAEVARQLTMISTESTKQSTEVSKEWVGLGIEDKIFESEAMHNLFASFHCVESSQVKMCLLCLSIFPENSEIKKRPVIYWWIGEGLVAKNANKTADEVGEEVFQDLLNEGFIKPSKENHNTPSVNSFIVDPWIRRMLILAAKKHGFLTFSEQRTPSNGLRRAFLRPGNEYYGVNNGERVEDLLTVFNVDEQILKTRKEWLEKLQKVEVLHLGRWTSSPKYHIEVENQQLVDGFGSQKHLKYLSLRGISRIENLPRSIVKLISLKILDLRACHNLEKLPQGISALKNLTHLDVSECYLLENMPKGIENLLSLQVLKGFVIGRSGKSSCKISDLNRLKNLRKLSVRIGNEEAQQEDQLGSLGNLSDLRILTISWGVISSEPGQVSLRVSLPGSLRKLDLRCAPLRAVPEWMWPGKVENLEKLYITGGSLESLAHGDSQNWKVKCVRLKYLKKLLIDEADLASLFPEHMWLQKISCHEMD</sequence>
<feature type="domain" description="Disease resistance R13L4/SHOC-2-like LRR" evidence="7">
    <location>
        <begin position="325"/>
        <end position="548"/>
    </location>
</feature>
<keyword evidence="9" id="KW-1185">Reference proteome</keyword>
<keyword evidence="4" id="KW-0067">ATP-binding</keyword>
<evidence type="ECO:0000259" key="7">
    <source>
        <dbReference type="Pfam" id="PF23598"/>
    </source>
</evidence>
<dbReference type="InterPro" id="IPR044974">
    <property type="entry name" value="Disease_R_plants"/>
</dbReference>
<name>A0A2G9I1M6_9LAMI</name>
<dbReference type="AlphaFoldDB" id="A0A2G9I1M6"/>